<sequence>MSEIPIYSFPDYILILSASNVRLAAAQIANELLNGRIKNVTVETADWAGPVTDYDNAAAYNNANAFKVDVIHGMNSDMAHPIAYKGPDNFIRRVLLDPQTVDLDTTTVWILAEQAPPYDVQLLFVG</sequence>
<comment type="caution">
    <text evidence="1">The sequence shown here is derived from an EMBL/GenBank/DDBJ whole genome shotgun (WGS) entry which is preliminary data.</text>
</comment>
<accession>A0A0F9HY37</accession>
<proteinExistence type="predicted"/>
<gene>
    <name evidence="1" type="ORF">LCGC14_1649740</name>
</gene>
<evidence type="ECO:0000313" key="1">
    <source>
        <dbReference type="EMBL" id="KKM20022.1"/>
    </source>
</evidence>
<protein>
    <submittedName>
        <fullName evidence="1">Uncharacterized protein</fullName>
    </submittedName>
</protein>
<name>A0A0F9HY37_9ZZZZ</name>
<dbReference type="EMBL" id="LAZR01013856">
    <property type="protein sequence ID" value="KKM20022.1"/>
    <property type="molecule type" value="Genomic_DNA"/>
</dbReference>
<organism evidence="1">
    <name type="scientific">marine sediment metagenome</name>
    <dbReference type="NCBI Taxonomy" id="412755"/>
    <lineage>
        <taxon>unclassified sequences</taxon>
        <taxon>metagenomes</taxon>
        <taxon>ecological metagenomes</taxon>
    </lineage>
</organism>
<reference evidence="1" key="1">
    <citation type="journal article" date="2015" name="Nature">
        <title>Complex archaea that bridge the gap between prokaryotes and eukaryotes.</title>
        <authorList>
            <person name="Spang A."/>
            <person name="Saw J.H."/>
            <person name="Jorgensen S.L."/>
            <person name="Zaremba-Niedzwiedzka K."/>
            <person name="Martijn J."/>
            <person name="Lind A.E."/>
            <person name="van Eijk R."/>
            <person name="Schleper C."/>
            <person name="Guy L."/>
            <person name="Ettema T.J."/>
        </authorList>
    </citation>
    <scope>NUCLEOTIDE SEQUENCE</scope>
</reference>
<dbReference type="AlphaFoldDB" id="A0A0F9HY37"/>